<sequence length="241" mass="22859">MATVCVDGDFFEVGPDGRLTIIRGELGLRNRVIYRDPGNHVFRKADYPWLTKVFIEVQGAGGGSAGANARDGECIARPGGAGGAYANIILAASSLGATEAVVVGAGGAAGTSNGAGGAGGASSFGGVAVAQGGDGGTVFMTSGTSPDVTSGVPGASALGGTGGLTAGGGASGGAFRLNGTNGMAGAGGDSRMGQGGFPRASEGDGGVPRGRGSGAGGSLSYGEPVNGQDGADGLVIVWLYG</sequence>
<name>A0A6G2BDQ9_9ACTN</name>
<feature type="compositionally biased region" description="Gly residues" evidence="1">
    <location>
        <begin position="203"/>
        <end position="219"/>
    </location>
</feature>
<dbReference type="InterPro" id="IPR049304">
    <property type="entry name" value="Gly_rich_dom"/>
</dbReference>
<gene>
    <name evidence="3" type="ORF">F0L17_14340</name>
</gene>
<protein>
    <recommendedName>
        <fullName evidence="2">Glycine-rich domain-containing protein</fullName>
    </recommendedName>
</protein>
<evidence type="ECO:0000313" key="4">
    <source>
        <dbReference type="Proteomes" id="UP000473014"/>
    </source>
</evidence>
<keyword evidence="4" id="KW-1185">Reference proteome</keyword>
<reference evidence="3 4" key="1">
    <citation type="submission" date="2019-11" db="EMBL/GenBank/DDBJ databases">
        <authorList>
            <person name="Yuan L."/>
        </authorList>
    </citation>
    <scope>NUCLEOTIDE SEQUENCE [LARGE SCALE GENOMIC DNA]</scope>
    <source>
        <strain evidence="3 4">TRM43335</strain>
    </source>
</reference>
<feature type="compositionally biased region" description="Gly residues" evidence="1">
    <location>
        <begin position="185"/>
        <end position="196"/>
    </location>
</feature>
<proteinExistence type="predicted"/>
<dbReference type="AlphaFoldDB" id="A0A6G2BDQ9"/>
<feature type="region of interest" description="Disordered" evidence="1">
    <location>
        <begin position="185"/>
        <end position="224"/>
    </location>
</feature>
<organism evidence="3 4">
    <name type="scientific">Streptomyces taklimakanensis</name>
    <dbReference type="NCBI Taxonomy" id="2569853"/>
    <lineage>
        <taxon>Bacteria</taxon>
        <taxon>Bacillati</taxon>
        <taxon>Actinomycetota</taxon>
        <taxon>Actinomycetes</taxon>
        <taxon>Kitasatosporales</taxon>
        <taxon>Streptomycetaceae</taxon>
        <taxon>Streptomyces</taxon>
    </lineage>
</organism>
<evidence type="ECO:0000256" key="1">
    <source>
        <dbReference type="SAM" id="MobiDB-lite"/>
    </source>
</evidence>
<dbReference type="Proteomes" id="UP000473014">
    <property type="component" value="Unassembled WGS sequence"/>
</dbReference>
<feature type="domain" description="Glycine-rich" evidence="2">
    <location>
        <begin position="49"/>
        <end position="237"/>
    </location>
</feature>
<dbReference type="Pfam" id="PF21722">
    <property type="entry name" value="Gly_rich_2"/>
    <property type="match status" value="1"/>
</dbReference>
<dbReference type="EMBL" id="WIXO01000001">
    <property type="protein sequence ID" value="MTE20266.1"/>
    <property type="molecule type" value="Genomic_DNA"/>
</dbReference>
<comment type="caution">
    <text evidence="3">The sequence shown here is derived from an EMBL/GenBank/DDBJ whole genome shotgun (WGS) entry which is preliminary data.</text>
</comment>
<evidence type="ECO:0000259" key="2">
    <source>
        <dbReference type="Pfam" id="PF21722"/>
    </source>
</evidence>
<dbReference type="OrthoDB" id="4246094at2"/>
<accession>A0A6G2BDQ9</accession>
<evidence type="ECO:0000313" key="3">
    <source>
        <dbReference type="EMBL" id="MTE20266.1"/>
    </source>
</evidence>